<dbReference type="InterPro" id="IPR012334">
    <property type="entry name" value="Pectin_lyas_fold"/>
</dbReference>
<gene>
    <name evidence="2" type="ORF">EV148_11410</name>
</gene>
<sequence>MKSQRHCDARLAMRGVAAIFLASLALAVFPARAAVRCVGTAQELQQAVADAKAAEAGSVWDIRVRQGTYTVPGGLDFATVASFPADKQFTLLGGYTAGCSSSQRARDPDLTVVKAGGGAFAFRGKNRKYDIESIRFEGFAFFDVRDDDGLTGGNADSLIVVDNHFDSGGSVLITSRTTNHVAFRGNLVTGITALEASPVDIWIDNNEASPDIGFNTMVDLDCQDSSAASGLTLHSRNPTLKFHHNIIWSGACTYDIYNDTSHEGKVIIPYNNLYGNQQGGFPVGSGNIVGSDPQFVDAAGGNFDLAAGSPAVDGGMNVAEMASLFIPVPTYDLHGNTRPVLPRFDIGAYERQPDVVIPSTFTVTNISDSGPGSLRDAILQANADAGYAQTIKFAIPGGCPRTIALQSPLPDVTDTLFVLGYTQPFAQPNTLAIGSDANVCVVLTPASSGVAHAMRVPSGQVSTQLTVEGLGFGSGTYTFTSAAVRLQGGNGHKVRGSVFGGEMPPQGHIHPPLGNLQRGIMIGGFATGVVIGGENEAERNYFGGLQQNAIVLNDGTTANHVIENNYFGLMPDGKVAQPNMFSAISASGGSGVHIMGNVIAAGGGCGIHLLNESVKSFFIQENRIGVNAIGVDDETLANSAGICIAGGSKDHVIGADVGAFIDSSSFSNDIRNNNGAGIRIDPTAGAGTVIRGNRISSNGRSGTGLGIDLDLPGQLQNDDGDGDAGPNGLQNHPMIVGSTPHGENGSLREVVLGLNTTPGAYFVIDVYRSSSCPQGQKGANATTYVGGVDGTAVGSGNRLTFDVSGIGAPGYLTATATTADGTSEFSPCFSEDTIFRDGLERPGL</sequence>
<dbReference type="InterPro" id="IPR059226">
    <property type="entry name" value="Choice_anch_Q_dom"/>
</dbReference>
<dbReference type="InterPro" id="IPR011050">
    <property type="entry name" value="Pectin_lyase_fold/virulence"/>
</dbReference>
<protein>
    <submittedName>
        <fullName evidence="2">Parallel beta helix pectate lyase-like protein</fullName>
    </submittedName>
</protein>
<dbReference type="NCBIfam" id="NF041518">
    <property type="entry name" value="choice_anch_Q"/>
    <property type="match status" value="1"/>
</dbReference>
<feature type="signal peptide" evidence="1">
    <location>
        <begin position="1"/>
        <end position="33"/>
    </location>
</feature>
<dbReference type="OrthoDB" id="5940902at2"/>
<proteinExistence type="predicted"/>
<name>A0A4R2HY96_9GAMM</name>
<keyword evidence="1" id="KW-0732">Signal</keyword>
<reference evidence="2 3" key="1">
    <citation type="journal article" date="2015" name="Stand. Genomic Sci.">
        <title>Genomic Encyclopedia of Bacterial and Archaeal Type Strains, Phase III: the genomes of soil and plant-associated and newly described type strains.</title>
        <authorList>
            <person name="Whitman W.B."/>
            <person name="Woyke T."/>
            <person name="Klenk H.P."/>
            <person name="Zhou Y."/>
            <person name="Lilburn T.G."/>
            <person name="Beck B.J."/>
            <person name="De Vos P."/>
            <person name="Vandamme P."/>
            <person name="Eisen J.A."/>
            <person name="Garrity G."/>
            <person name="Hugenholtz P."/>
            <person name="Kyrpides N.C."/>
        </authorList>
    </citation>
    <scope>NUCLEOTIDE SEQUENCE [LARGE SCALE GENOMIC DNA]</scope>
    <source>
        <strain evidence="2 3">A3</strain>
    </source>
</reference>
<keyword evidence="2" id="KW-0456">Lyase</keyword>
<dbReference type="RefSeq" id="WP_132000114.1">
    <property type="nucleotide sequence ID" value="NZ_SLWQ01000014.1"/>
</dbReference>
<keyword evidence="3" id="KW-1185">Reference proteome</keyword>
<accession>A0A4R2HY96</accession>
<dbReference type="GO" id="GO:0016829">
    <property type="term" value="F:lyase activity"/>
    <property type="evidence" value="ECO:0007669"/>
    <property type="project" value="UniProtKB-KW"/>
</dbReference>
<evidence type="ECO:0000313" key="3">
    <source>
        <dbReference type="Proteomes" id="UP000294862"/>
    </source>
</evidence>
<organism evidence="2 3">
    <name type="scientific">Dokdonella fugitiva</name>
    <dbReference type="NCBI Taxonomy" id="328517"/>
    <lineage>
        <taxon>Bacteria</taxon>
        <taxon>Pseudomonadati</taxon>
        <taxon>Pseudomonadota</taxon>
        <taxon>Gammaproteobacteria</taxon>
        <taxon>Lysobacterales</taxon>
        <taxon>Rhodanobacteraceae</taxon>
        <taxon>Dokdonella</taxon>
    </lineage>
</organism>
<dbReference type="AlphaFoldDB" id="A0A4R2HY96"/>
<dbReference type="Gene3D" id="2.160.20.10">
    <property type="entry name" value="Single-stranded right-handed beta-helix, Pectin lyase-like"/>
    <property type="match status" value="2"/>
</dbReference>
<feature type="chain" id="PRO_5020223269" evidence="1">
    <location>
        <begin position="34"/>
        <end position="844"/>
    </location>
</feature>
<dbReference type="Proteomes" id="UP000294862">
    <property type="component" value="Unassembled WGS sequence"/>
</dbReference>
<comment type="caution">
    <text evidence="2">The sequence shown here is derived from an EMBL/GenBank/DDBJ whole genome shotgun (WGS) entry which is preliminary data.</text>
</comment>
<dbReference type="EMBL" id="SLWQ01000014">
    <property type="protein sequence ID" value="TCO36089.1"/>
    <property type="molecule type" value="Genomic_DNA"/>
</dbReference>
<dbReference type="SUPFAM" id="SSF51126">
    <property type="entry name" value="Pectin lyase-like"/>
    <property type="match status" value="2"/>
</dbReference>
<evidence type="ECO:0000256" key="1">
    <source>
        <dbReference type="SAM" id="SignalP"/>
    </source>
</evidence>
<evidence type="ECO:0000313" key="2">
    <source>
        <dbReference type="EMBL" id="TCO36089.1"/>
    </source>
</evidence>